<dbReference type="PANTHER" id="PTHR30537:SF32">
    <property type="entry name" value="HTH-TYPE TRANSCRIPTIONAL REGULATOR DSDC"/>
    <property type="match status" value="1"/>
</dbReference>
<dbReference type="InterPro" id="IPR036390">
    <property type="entry name" value="WH_DNA-bd_sf"/>
</dbReference>
<dbReference type="EMBL" id="JQED01000005">
    <property type="protein sequence ID" value="KGJ94409.1"/>
    <property type="molecule type" value="Genomic_DNA"/>
</dbReference>
<accession>A0A099KUG4</accession>
<dbReference type="FunFam" id="1.10.10.10:FF:000038">
    <property type="entry name" value="Glycine cleavage system transcriptional activator"/>
    <property type="match status" value="1"/>
</dbReference>
<dbReference type="PROSITE" id="PS50931">
    <property type="entry name" value="HTH_LYSR"/>
    <property type="match status" value="1"/>
</dbReference>
<dbReference type="CDD" id="cd08432">
    <property type="entry name" value="PBP2_GcdR_TrpI_HvrB_AmpR_like"/>
    <property type="match status" value="1"/>
</dbReference>
<dbReference type="InterPro" id="IPR000847">
    <property type="entry name" value="LysR_HTH_N"/>
</dbReference>
<dbReference type="AlphaFoldDB" id="A0A099KUG4"/>
<reference evidence="6 7" key="1">
    <citation type="submission" date="2014-08" db="EMBL/GenBank/DDBJ databases">
        <title>Genomic and Phenotypic Diversity of Colwellia psychrerythraea strains from Disparate Marine Basins.</title>
        <authorList>
            <person name="Techtmann S.M."/>
            <person name="Stelling S.C."/>
            <person name="Utturkar S.M."/>
            <person name="Alshibli N."/>
            <person name="Harris A."/>
            <person name="Brown S.D."/>
            <person name="Hazen T.C."/>
        </authorList>
    </citation>
    <scope>NUCLEOTIDE SEQUENCE [LARGE SCALE GENOMIC DNA]</scope>
    <source>
        <strain evidence="6 7">ND2E</strain>
    </source>
</reference>
<dbReference type="InterPro" id="IPR005119">
    <property type="entry name" value="LysR_subst-bd"/>
</dbReference>
<dbReference type="GO" id="GO:0003700">
    <property type="term" value="F:DNA-binding transcription factor activity"/>
    <property type="evidence" value="ECO:0007669"/>
    <property type="project" value="InterPro"/>
</dbReference>
<proteinExistence type="inferred from homology"/>
<comment type="caution">
    <text evidence="6">The sequence shown here is derived from an EMBL/GenBank/DDBJ whole genome shotgun (WGS) entry which is preliminary data.</text>
</comment>
<dbReference type="InterPro" id="IPR036388">
    <property type="entry name" value="WH-like_DNA-bd_sf"/>
</dbReference>
<dbReference type="SUPFAM" id="SSF46785">
    <property type="entry name" value="Winged helix' DNA-binding domain"/>
    <property type="match status" value="1"/>
</dbReference>
<protein>
    <submittedName>
        <fullName evidence="6">D-serine deaminase transcriptional activator, LysR family</fullName>
    </submittedName>
</protein>
<evidence type="ECO:0000256" key="1">
    <source>
        <dbReference type="ARBA" id="ARBA00009437"/>
    </source>
</evidence>
<name>A0A099KUG4_COLPS</name>
<keyword evidence="2" id="KW-0805">Transcription regulation</keyword>
<dbReference type="Pfam" id="PF03466">
    <property type="entry name" value="LysR_substrate"/>
    <property type="match status" value="1"/>
</dbReference>
<keyword evidence="3" id="KW-0238">DNA-binding</keyword>
<dbReference type="Gene3D" id="3.40.190.10">
    <property type="entry name" value="Periplasmic binding protein-like II"/>
    <property type="match status" value="2"/>
</dbReference>
<evidence type="ECO:0000256" key="2">
    <source>
        <dbReference type="ARBA" id="ARBA00023015"/>
    </source>
</evidence>
<evidence type="ECO:0000256" key="3">
    <source>
        <dbReference type="ARBA" id="ARBA00023125"/>
    </source>
</evidence>
<dbReference type="RefSeq" id="WP_033092371.1">
    <property type="nucleotide sequence ID" value="NZ_JQED01000005.1"/>
</dbReference>
<feature type="domain" description="HTH lysR-type" evidence="5">
    <location>
        <begin position="17"/>
        <end position="74"/>
    </location>
</feature>
<dbReference type="OrthoDB" id="5526340at2"/>
<dbReference type="Gene3D" id="1.10.10.10">
    <property type="entry name" value="Winged helix-like DNA-binding domain superfamily/Winged helix DNA-binding domain"/>
    <property type="match status" value="1"/>
</dbReference>
<dbReference type="GO" id="GO:0043565">
    <property type="term" value="F:sequence-specific DNA binding"/>
    <property type="evidence" value="ECO:0007669"/>
    <property type="project" value="TreeGrafter"/>
</dbReference>
<dbReference type="InterPro" id="IPR011781">
    <property type="entry name" value="DsdC"/>
</dbReference>
<dbReference type="SUPFAM" id="SSF53850">
    <property type="entry name" value="Periplasmic binding protein-like II"/>
    <property type="match status" value="1"/>
</dbReference>
<dbReference type="Proteomes" id="UP000029843">
    <property type="component" value="Unassembled WGS sequence"/>
</dbReference>
<dbReference type="InterPro" id="IPR058163">
    <property type="entry name" value="LysR-type_TF_proteobact-type"/>
</dbReference>
<dbReference type="PANTHER" id="PTHR30537">
    <property type="entry name" value="HTH-TYPE TRANSCRIPTIONAL REGULATOR"/>
    <property type="match status" value="1"/>
</dbReference>
<evidence type="ECO:0000313" key="7">
    <source>
        <dbReference type="Proteomes" id="UP000029843"/>
    </source>
</evidence>
<keyword evidence="4" id="KW-0804">Transcription</keyword>
<gene>
    <name evidence="6" type="ORF">ND2E_1598</name>
</gene>
<dbReference type="NCBIfam" id="TIGR02036">
    <property type="entry name" value="dsdC"/>
    <property type="match status" value="1"/>
</dbReference>
<dbReference type="GO" id="GO:0006351">
    <property type="term" value="P:DNA-templated transcription"/>
    <property type="evidence" value="ECO:0007669"/>
    <property type="project" value="TreeGrafter"/>
</dbReference>
<evidence type="ECO:0000259" key="5">
    <source>
        <dbReference type="PROSITE" id="PS50931"/>
    </source>
</evidence>
<dbReference type="NCBIfam" id="NF007491">
    <property type="entry name" value="PRK10086.1"/>
    <property type="match status" value="1"/>
</dbReference>
<dbReference type="PATRIC" id="fig|28229.4.peg.602"/>
<evidence type="ECO:0000313" key="6">
    <source>
        <dbReference type="EMBL" id="KGJ94409.1"/>
    </source>
</evidence>
<organism evidence="6 7">
    <name type="scientific">Colwellia psychrerythraea</name>
    <name type="common">Vibrio psychroerythus</name>
    <dbReference type="NCBI Taxonomy" id="28229"/>
    <lineage>
        <taxon>Bacteria</taxon>
        <taxon>Pseudomonadati</taxon>
        <taxon>Pseudomonadota</taxon>
        <taxon>Gammaproteobacteria</taxon>
        <taxon>Alteromonadales</taxon>
        <taxon>Colwelliaceae</taxon>
        <taxon>Colwellia</taxon>
    </lineage>
</organism>
<dbReference type="Pfam" id="PF00126">
    <property type="entry name" value="HTH_1"/>
    <property type="match status" value="1"/>
</dbReference>
<comment type="similarity">
    <text evidence="1">Belongs to the LysR transcriptional regulatory family.</text>
</comment>
<evidence type="ECO:0000256" key="4">
    <source>
        <dbReference type="ARBA" id="ARBA00023163"/>
    </source>
</evidence>
<sequence length="319" mass="35959">MYTQDNVTPKNKRLSSFQLAKMHTFEVAARHRSFALAAEELSMTPSAISHRINALENELAILLFKRSHRKIELTAAGERIYIAVKASLTHLNQEILEAKSDDVSGELTVYSRPSFAQCWLVPKVADFQKQYPAISLNILTGNENINFYGHGIDVAIYFDEKQPNKLDCQDVLTEAIVPVCSPEYAEEFDLVGNTSHLSQCTLLHDNQAWGYDSNMDEWALWADNFNINGLDSNVNIRFDRSDLAVIAAINHAGVAMGRESLTRSQIKKGELIKPFADKKLLCPQRYYVATLPNSTNTKIALFIGWLKNKLKNENVIPVR</sequence>